<proteinExistence type="predicted"/>
<dbReference type="Proteomes" id="UP000010953">
    <property type="component" value="Unassembled WGS sequence"/>
</dbReference>
<dbReference type="AlphaFoldDB" id="M7YBR5"/>
<accession>M7YBR5</accession>
<evidence type="ECO:0000313" key="1">
    <source>
        <dbReference type="EMBL" id="EMS34631.1"/>
    </source>
</evidence>
<name>M7YBR5_9BACT</name>
<dbReference type="STRING" id="1239962.C943_03318"/>
<reference evidence="1" key="1">
    <citation type="submission" date="2013-01" db="EMBL/GenBank/DDBJ databases">
        <title>Genome assembly of Mariniradius saccharolyticus AK6.</title>
        <authorList>
            <person name="Vaidya B."/>
            <person name="Khatri I."/>
            <person name="Tanuku N.R.S."/>
            <person name="Subramanian S."/>
            <person name="Pinnaka A."/>
        </authorList>
    </citation>
    <scope>NUCLEOTIDE SEQUENCE [LARGE SCALE GENOMIC DNA]</scope>
    <source>
        <strain evidence="1">AK6</strain>
    </source>
</reference>
<comment type="caution">
    <text evidence="1">The sequence shown here is derived from an EMBL/GenBank/DDBJ whole genome shotgun (WGS) entry which is preliminary data.</text>
</comment>
<organism evidence="1 2">
    <name type="scientific">Mariniradius saccharolyticus AK6</name>
    <dbReference type="NCBI Taxonomy" id="1239962"/>
    <lineage>
        <taxon>Bacteria</taxon>
        <taxon>Pseudomonadati</taxon>
        <taxon>Bacteroidota</taxon>
        <taxon>Cytophagia</taxon>
        <taxon>Cytophagales</taxon>
        <taxon>Cyclobacteriaceae</taxon>
        <taxon>Mariniradius</taxon>
    </lineage>
</organism>
<keyword evidence="2" id="KW-1185">Reference proteome</keyword>
<gene>
    <name evidence="1" type="ORF">C943_03318</name>
</gene>
<dbReference type="RefSeq" id="WP_008624187.1">
    <property type="nucleotide sequence ID" value="NZ_AMZY02000005.1"/>
</dbReference>
<dbReference type="OrthoDB" id="644207at2"/>
<dbReference type="EMBL" id="AMZY02000005">
    <property type="protein sequence ID" value="EMS34631.1"/>
    <property type="molecule type" value="Genomic_DNA"/>
</dbReference>
<sequence length="597" mass="65635">MTFEDLLALATVVRDESTDEANTALRIGSLLLNIINKMSEIETTPGESPELRTSGEFVQTKLPSGVSWINLYNKNVAFQKTDTYIQWKFGDGSWVNLVALSEITGSNGLSAYQIALLNGFVGTSEEWLESLQGQDGSPDTAAQIRDKINTLTGEDRLAVAVLKDFVTAVLGQIQTEVPARSSQFSSGPIAELETLYLNSTQFTITFEKHRIYGSRNLPIYALLNIVFTDAKPTIKTIVTHSGPWSPSIFADVYATSSGNYSSTSAMLADQASQTVNLIYRVGTTYWKYRGTTTGILETDYKQIRIVYKGSAYLTGLDNVNVLTFEYKDTHQEGGEVITDVVVVENIAITNGNLDPAKPDLDNIIRLGFNDNLNNTSWWASHINLEITDDASSDFIDLGGGDFSFRTCTNNNNSTGGVIIATISDQLREAMANASRITVLLRVRRVSPTSATTVFHFGIMSPDGSLGLRTEFDITNSRLGTRIKGGNYRSASSSLVFQQAEWIEVAFQYDPTLGSNHMKFFARAAGYSPAIPMSLIGQVNVTQPRPFFESGVTNIYFNVEANGIGRRNNVEYDWCDVILNKTMALADIEARFDANNSI</sequence>
<evidence type="ECO:0000313" key="2">
    <source>
        <dbReference type="Proteomes" id="UP000010953"/>
    </source>
</evidence>
<protein>
    <submittedName>
        <fullName evidence="1">Uncharacterized protein</fullName>
    </submittedName>
</protein>
<dbReference type="InParanoid" id="M7YBR5"/>